<evidence type="ECO:0000313" key="1">
    <source>
        <dbReference type="EMBL" id="GLX80126.1"/>
    </source>
</evidence>
<protein>
    <submittedName>
        <fullName evidence="1">Uncharacterized protein</fullName>
    </submittedName>
</protein>
<sequence length="61" mass="6918">MTTINPSLVKTWVFLAQSTDHKLASAKFLAHKKIKSNYGSITLAKIYLEQQQDKEIEVVVI</sequence>
<comment type="caution">
    <text evidence="1">The sequence shown here is derived from an EMBL/GenBank/DDBJ whole genome shotgun (WGS) entry which is preliminary data.</text>
</comment>
<evidence type="ECO:0000313" key="2">
    <source>
        <dbReference type="Proteomes" id="UP001157186"/>
    </source>
</evidence>
<proteinExistence type="predicted"/>
<organism evidence="1 2">
    <name type="scientific">Thalassotalea insulae</name>
    <dbReference type="NCBI Taxonomy" id="2056778"/>
    <lineage>
        <taxon>Bacteria</taxon>
        <taxon>Pseudomonadati</taxon>
        <taxon>Pseudomonadota</taxon>
        <taxon>Gammaproteobacteria</taxon>
        <taxon>Alteromonadales</taxon>
        <taxon>Colwelliaceae</taxon>
        <taxon>Thalassotalea</taxon>
    </lineage>
</organism>
<gene>
    <name evidence="1" type="ORF">tinsulaeT_34660</name>
</gene>
<reference evidence="1 2" key="1">
    <citation type="submission" date="2023-03" db="EMBL/GenBank/DDBJ databases">
        <title>Draft genome sequence of Thalassotalea insulae KCTC 62186T.</title>
        <authorList>
            <person name="Sawabe T."/>
        </authorList>
    </citation>
    <scope>NUCLEOTIDE SEQUENCE [LARGE SCALE GENOMIC DNA]</scope>
    <source>
        <strain evidence="1 2">KCTC 62186</strain>
    </source>
</reference>
<keyword evidence="2" id="KW-1185">Reference proteome</keyword>
<dbReference type="EMBL" id="BSST01000001">
    <property type="protein sequence ID" value="GLX80126.1"/>
    <property type="molecule type" value="Genomic_DNA"/>
</dbReference>
<dbReference type="Proteomes" id="UP001157186">
    <property type="component" value="Unassembled WGS sequence"/>
</dbReference>
<accession>A0ABQ6GW14</accession>
<name>A0ABQ6GW14_9GAMM</name>
<dbReference type="RefSeq" id="WP_284246088.1">
    <property type="nucleotide sequence ID" value="NZ_BSST01000001.1"/>
</dbReference>